<accession>A0A9D3VV19</accession>
<evidence type="ECO:0000313" key="1">
    <source>
        <dbReference type="EMBL" id="KAH1097313.1"/>
    </source>
</evidence>
<comment type="caution">
    <text evidence="1">The sequence shown here is derived from an EMBL/GenBank/DDBJ whole genome shotgun (WGS) entry which is preliminary data.</text>
</comment>
<sequence>MEHISRYRNGFDHHASNTNCLLTISFGLSIGDPARPYWTDAYETYSERIVREARGIGSQELKRAHGINLHTSKEFTRRGLQTPTFNLERYTCPTCLRPAQSVSLMNNEVKL</sequence>
<evidence type="ECO:0000313" key="2">
    <source>
        <dbReference type="Proteomes" id="UP000828251"/>
    </source>
</evidence>
<organism evidence="1 2">
    <name type="scientific">Gossypium stocksii</name>
    <dbReference type="NCBI Taxonomy" id="47602"/>
    <lineage>
        <taxon>Eukaryota</taxon>
        <taxon>Viridiplantae</taxon>
        <taxon>Streptophyta</taxon>
        <taxon>Embryophyta</taxon>
        <taxon>Tracheophyta</taxon>
        <taxon>Spermatophyta</taxon>
        <taxon>Magnoliopsida</taxon>
        <taxon>eudicotyledons</taxon>
        <taxon>Gunneridae</taxon>
        <taxon>Pentapetalae</taxon>
        <taxon>rosids</taxon>
        <taxon>malvids</taxon>
        <taxon>Malvales</taxon>
        <taxon>Malvaceae</taxon>
        <taxon>Malvoideae</taxon>
        <taxon>Gossypium</taxon>
    </lineage>
</organism>
<dbReference type="EMBL" id="JAIQCV010000005">
    <property type="protein sequence ID" value="KAH1097313.1"/>
    <property type="molecule type" value="Genomic_DNA"/>
</dbReference>
<proteinExistence type="predicted"/>
<protein>
    <submittedName>
        <fullName evidence="1">Uncharacterized protein</fullName>
    </submittedName>
</protein>
<dbReference type="Proteomes" id="UP000828251">
    <property type="component" value="Unassembled WGS sequence"/>
</dbReference>
<dbReference type="AlphaFoldDB" id="A0A9D3VV19"/>
<reference evidence="1 2" key="1">
    <citation type="journal article" date="2021" name="Plant Biotechnol. J.">
        <title>Multi-omics assisted identification of the key and species-specific regulatory components of drought-tolerant mechanisms in Gossypium stocksii.</title>
        <authorList>
            <person name="Yu D."/>
            <person name="Ke L."/>
            <person name="Zhang D."/>
            <person name="Wu Y."/>
            <person name="Sun Y."/>
            <person name="Mei J."/>
            <person name="Sun J."/>
            <person name="Sun Y."/>
        </authorList>
    </citation>
    <scope>NUCLEOTIDE SEQUENCE [LARGE SCALE GENOMIC DNA]</scope>
    <source>
        <strain evidence="2">cv. E1</strain>
        <tissue evidence="1">Leaf</tissue>
    </source>
</reference>
<name>A0A9D3VV19_9ROSI</name>
<keyword evidence="2" id="KW-1185">Reference proteome</keyword>
<gene>
    <name evidence="1" type="ORF">J1N35_014234</name>
</gene>